<sequence length="495" mass="53817">MTVTNSTHQHPHLVDHGLPGGPTTGFDPEKAINAYGDGRGPLHRGSYASPTLVRSRSSGPARPDKPYDASKVEADTSSVIVDDESSALVQIEERTLTWQQATALLLIEYVVLAILGDYKSSSLPSDLFCLVHPEVRDIADAAYVVAGNRRVAWYAAFIGLALNNLFIMGLHVNAAQTAINTVIQYEFCTVAWGVIFLLIMWAGSLIRGFKYTEIAAVLSAGTMFICYLLVVVGHGVQGTPNGYVPATATTPATSLEWTVWAPKGTTFVQGVNAVLNIAYTFIGQALIPSFVGDMKRPEDFPKALYISMAVEMALFSTCGAIVYSYAGTVLTTAPAYGSLIAKYGKPAAAMVLPTVIIVGILYSLVTSRAVFFQIFPEKSIHRQRHTVKGWAVWATIVSIGWVIAFIIAESISSLFDSWFGYILWAFCYFHLNRGKSFSDKRHLAEWVLNIVMLVVGLFFFGAGTYASVQSIIISYGTGNIKTAFSCVNTGFVFTR</sequence>
<keyword evidence="2" id="KW-1185">Reference proteome</keyword>
<proteinExistence type="predicted"/>
<comment type="caution">
    <text evidence="1">The sequence shown here is derived from an EMBL/GenBank/DDBJ whole genome shotgun (WGS) entry which is preliminary data.</text>
</comment>
<gene>
    <name evidence="1" type="ORF">QFC19_006188</name>
</gene>
<evidence type="ECO:0000313" key="2">
    <source>
        <dbReference type="Proteomes" id="UP001241377"/>
    </source>
</evidence>
<dbReference type="Proteomes" id="UP001241377">
    <property type="component" value="Unassembled WGS sequence"/>
</dbReference>
<evidence type="ECO:0000313" key="1">
    <source>
        <dbReference type="EMBL" id="KAJ9098964.1"/>
    </source>
</evidence>
<dbReference type="EMBL" id="JASBWR010000072">
    <property type="protein sequence ID" value="KAJ9098964.1"/>
    <property type="molecule type" value="Genomic_DNA"/>
</dbReference>
<organism evidence="1 2">
    <name type="scientific">Naganishia cerealis</name>
    <dbReference type="NCBI Taxonomy" id="610337"/>
    <lineage>
        <taxon>Eukaryota</taxon>
        <taxon>Fungi</taxon>
        <taxon>Dikarya</taxon>
        <taxon>Basidiomycota</taxon>
        <taxon>Agaricomycotina</taxon>
        <taxon>Tremellomycetes</taxon>
        <taxon>Filobasidiales</taxon>
        <taxon>Filobasidiaceae</taxon>
        <taxon>Naganishia</taxon>
    </lineage>
</organism>
<name>A0ACC2VHT5_9TREE</name>
<reference evidence="1" key="1">
    <citation type="submission" date="2023-04" db="EMBL/GenBank/DDBJ databases">
        <title>Draft Genome sequencing of Naganishia species isolated from polar environments using Oxford Nanopore Technology.</title>
        <authorList>
            <person name="Leo P."/>
            <person name="Venkateswaran K."/>
        </authorList>
    </citation>
    <scope>NUCLEOTIDE SEQUENCE</scope>
    <source>
        <strain evidence="1">MNA-CCFEE 5261</strain>
    </source>
</reference>
<protein>
    <submittedName>
        <fullName evidence="1">Uncharacterized protein</fullName>
    </submittedName>
</protein>
<accession>A0ACC2VHT5</accession>